<sequence length="246" mass="29422">MSYRQIVFANGEYYHLFNRSVGDENIFDGAWNINHILDLIDYYRFNHRLRYSKLKDLTKKDRNSYLTEIASATPMVELYCYALMPNHFHIIAKQLVTNGIRNFVSNIQNSYAKYYNLKRDRHGGLFTNPYQATWLEKREQFIHGTRYIHLNHVASYLVQFDKLNTVLGSSFNYYSDLNLKPIRIFDEHLPNSFMINRDFVISMFGSNKKYVKFVADNVDYQRNLKKIEQLLSREERLKIAIRRVRS</sequence>
<dbReference type="InterPro" id="IPR036515">
    <property type="entry name" value="Transposase_17_sf"/>
</dbReference>
<dbReference type="GO" id="GO:0006313">
    <property type="term" value="P:DNA transposition"/>
    <property type="evidence" value="ECO:0007669"/>
    <property type="project" value="InterPro"/>
</dbReference>
<dbReference type="GO" id="GO:0004803">
    <property type="term" value="F:transposase activity"/>
    <property type="evidence" value="ECO:0007669"/>
    <property type="project" value="InterPro"/>
</dbReference>
<proteinExistence type="predicted"/>
<evidence type="ECO:0000259" key="1">
    <source>
        <dbReference type="SMART" id="SM01321"/>
    </source>
</evidence>
<dbReference type="SMART" id="SM01321">
    <property type="entry name" value="Y1_Tnp"/>
    <property type="match status" value="1"/>
</dbReference>
<dbReference type="InterPro" id="IPR002686">
    <property type="entry name" value="Transposase_17"/>
</dbReference>
<reference evidence="2 3" key="1">
    <citation type="journal article" date="2016" name="Nat. Commun.">
        <title>Thousands of microbial genomes shed light on interconnected biogeochemical processes in an aquifer system.</title>
        <authorList>
            <person name="Anantharaman K."/>
            <person name="Brown C.T."/>
            <person name="Hug L.A."/>
            <person name="Sharon I."/>
            <person name="Castelle C.J."/>
            <person name="Probst A.J."/>
            <person name="Thomas B.C."/>
            <person name="Singh A."/>
            <person name="Wilkins M.J."/>
            <person name="Karaoz U."/>
            <person name="Brodie E.L."/>
            <person name="Williams K.H."/>
            <person name="Hubbard S.S."/>
            <person name="Banfield J.F."/>
        </authorList>
    </citation>
    <scope>NUCLEOTIDE SEQUENCE [LARGE SCALE GENOMIC DNA]</scope>
</reference>
<organism evidence="2 3">
    <name type="scientific">Candidatus Roizmanbacteria bacterium RIFCSPLOWO2_02_FULL_36_11</name>
    <dbReference type="NCBI Taxonomy" id="1802071"/>
    <lineage>
        <taxon>Bacteria</taxon>
        <taxon>Candidatus Roizmaniibacteriota</taxon>
    </lineage>
</organism>
<evidence type="ECO:0000313" key="3">
    <source>
        <dbReference type="Proteomes" id="UP000177418"/>
    </source>
</evidence>
<accession>A0A1F7JIL4</accession>
<comment type="caution">
    <text evidence="2">The sequence shown here is derived from an EMBL/GenBank/DDBJ whole genome shotgun (WGS) entry which is preliminary data.</text>
</comment>
<dbReference type="Gene3D" id="3.30.70.1290">
    <property type="entry name" value="Transposase IS200-like"/>
    <property type="match status" value="1"/>
</dbReference>
<gene>
    <name evidence="2" type="ORF">A3H78_01140</name>
</gene>
<dbReference type="PANTHER" id="PTHR34322">
    <property type="entry name" value="TRANSPOSASE, Y1_TNP DOMAIN-CONTAINING"/>
    <property type="match status" value="1"/>
</dbReference>
<dbReference type="Proteomes" id="UP000177418">
    <property type="component" value="Unassembled WGS sequence"/>
</dbReference>
<dbReference type="SUPFAM" id="SSF143422">
    <property type="entry name" value="Transposase IS200-like"/>
    <property type="match status" value="1"/>
</dbReference>
<dbReference type="EMBL" id="MGAV01000003">
    <property type="protein sequence ID" value="OGK55446.1"/>
    <property type="molecule type" value="Genomic_DNA"/>
</dbReference>
<evidence type="ECO:0000313" key="2">
    <source>
        <dbReference type="EMBL" id="OGK55446.1"/>
    </source>
</evidence>
<feature type="domain" description="Transposase IS200-like" evidence="1">
    <location>
        <begin position="9"/>
        <end position="151"/>
    </location>
</feature>
<protein>
    <recommendedName>
        <fullName evidence="1">Transposase IS200-like domain-containing protein</fullName>
    </recommendedName>
</protein>
<dbReference type="GO" id="GO:0003677">
    <property type="term" value="F:DNA binding"/>
    <property type="evidence" value="ECO:0007669"/>
    <property type="project" value="InterPro"/>
</dbReference>
<dbReference type="AlphaFoldDB" id="A0A1F7JIL4"/>
<name>A0A1F7JIL4_9BACT</name>
<dbReference type="PANTHER" id="PTHR34322:SF2">
    <property type="entry name" value="TRANSPOSASE IS200-LIKE DOMAIN-CONTAINING PROTEIN"/>
    <property type="match status" value="1"/>
</dbReference>